<feature type="compositionally biased region" description="Low complexity" evidence="1">
    <location>
        <begin position="777"/>
        <end position="798"/>
    </location>
</feature>
<protein>
    <recommendedName>
        <fullName evidence="5">SAP domain-containing protein</fullName>
    </recommendedName>
</protein>
<evidence type="ECO:0000256" key="1">
    <source>
        <dbReference type="SAM" id="MobiDB-lite"/>
    </source>
</evidence>
<gene>
    <name evidence="3" type="ORF">BASA50_009874</name>
    <name evidence="2" type="ORF">BASA50_009907</name>
</gene>
<reference evidence="3 4" key="1">
    <citation type="submission" date="2021-02" db="EMBL/GenBank/DDBJ databases">
        <title>Variation within the Batrachochytrium salamandrivorans European outbreak.</title>
        <authorList>
            <person name="Kelly M."/>
            <person name="Pasmans F."/>
            <person name="Shea T.P."/>
            <person name="Munoz J.F."/>
            <person name="Carranza S."/>
            <person name="Cuomo C.A."/>
            <person name="Martel A."/>
        </authorList>
    </citation>
    <scope>NUCLEOTIDE SEQUENCE [LARGE SCALE GENOMIC DNA]</scope>
    <source>
        <strain evidence="3 4">AMFP18/2</strain>
    </source>
</reference>
<feature type="compositionally biased region" description="Low complexity" evidence="1">
    <location>
        <begin position="256"/>
        <end position="270"/>
    </location>
</feature>
<dbReference type="EMBL" id="JAFCIX010000443">
    <property type="protein sequence ID" value="KAH6589650.1"/>
    <property type="molecule type" value="Genomic_DNA"/>
</dbReference>
<dbReference type="EMBL" id="JAFCIX010000442">
    <property type="protein sequence ID" value="KAH6589694.1"/>
    <property type="molecule type" value="Genomic_DNA"/>
</dbReference>
<dbReference type="Proteomes" id="UP001648503">
    <property type="component" value="Unassembled WGS sequence"/>
</dbReference>
<feature type="compositionally biased region" description="Low complexity" evidence="1">
    <location>
        <begin position="232"/>
        <end position="243"/>
    </location>
</feature>
<feature type="compositionally biased region" description="Low complexity" evidence="1">
    <location>
        <begin position="633"/>
        <end position="654"/>
    </location>
</feature>
<comment type="caution">
    <text evidence="3">The sequence shown here is derived from an EMBL/GenBank/DDBJ whole genome shotgun (WGS) entry which is preliminary data.</text>
</comment>
<organism evidence="3 4">
    <name type="scientific">Batrachochytrium salamandrivorans</name>
    <dbReference type="NCBI Taxonomy" id="1357716"/>
    <lineage>
        <taxon>Eukaryota</taxon>
        <taxon>Fungi</taxon>
        <taxon>Fungi incertae sedis</taxon>
        <taxon>Chytridiomycota</taxon>
        <taxon>Chytridiomycota incertae sedis</taxon>
        <taxon>Chytridiomycetes</taxon>
        <taxon>Rhizophydiales</taxon>
        <taxon>Rhizophydiales incertae sedis</taxon>
        <taxon>Batrachochytrium</taxon>
    </lineage>
</organism>
<evidence type="ECO:0000313" key="2">
    <source>
        <dbReference type="EMBL" id="KAH6589650.1"/>
    </source>
</evidence>
<feature type="region of interest" description="Disordered" evidence="1">
    <location>
        <begin position="228"/>
        <end position="271"/>
    </location>
</feature>
<proteinExistence type="predicted"/>
<feature type="region of interest" description="Disordered" evidence="1">
    <location>
        <begin position="768"/>
        <end position="798"/>
    </location>
</feature>
<feature type="region of interest" description="Disordered" evidence="1">
    <location>
        <begin position="629"/>
        <end position="658"/>
    </location>
</feature>
<sequence length="798" mass="87013">MSVTTDPDLNSKAAMQQLENITLHQQQQQQEYQQPPTQTSFEHHLDHSGAEFVPHGSRKQSLPISDTTEVMAMDPYSYPSWPTSARDSCFSDCTTASPQSVTTLRDVGLDFMQVGRERERSDNMCSNVSFGSHTTTLPSYVANTNTCNSTHLRCDGSDGYDQDDYQDNHFPLLNPGFALSAPVGDDMHSAAASALLINAVPNAKQPSQIAAAQQRVIAQRVSLLSDAGDCPDNNNSNNNNSNKSNDDTSDNVDCDSMFSSESTGSSSNSSFGMAYDEASSLADVPEIRTRLQRIGLSHDKAAAIQQMLSAKTGSMSSTAVFGGNIKGAVGSHIGDVSPLDTIMACSFESPASLPDTTTTNHSVNHVASGTPWHNQLQHRSPVDSSFLKYSPPSTISAAPTMLQPSYLQQKAQHKLQQKCLQLQLQEQRLQRHQLPRHRYSADDCNTNMPVRKSYKNLNHCSNDSNDRGILRISCMRRTASASDVPLGFDCPLDLSKPRPRKTSEICSQEIDAFVEWCDSWTDYSSGRRGSSATTATVETAISASSIASTALIYELDEQRRIASLPLPLSFQSGGIPQHYLPTHPLTAITEVTEPSIGRPKHWSDPSQDFHRDGKSLNWHDGSAHFQLLDHRSSSSGSNYHSNTTTNNGKNNSINRRGTSMPCLDTTAASLHFSANSPIDSSLSPSYLSCKKPNNTLAMDQCVTPPVSADSPGFEDLMVDDDPLYGSFGLPNGQRNTWPTSIRNKAKRSAVMAVRRLLSFRSSRVDLRADTSTVAQNARRSVSASSPSLSPSPVYNHPH</sequence>
<evidence type="ECO:0000313" key="3">
    <source>
        <dbReference type="EMBL" id="KAH6589694.1"/>
    </source>
</evidence>
<evidence type="ECO:0000313" key="4">
    <source>
        <dbReference type="Proteomes" id="UP001648503"/>
    </source>
</evidence>
<keyword evidence="4" id="KW-1185">Reference proteome</keyword>
<evidence type="ECO:0008006" key="5">
    <source>
        <dbReference type="Google" id="ProtNLM"/>
    </source>
</evidence>
<accession>A0ABQ8F056</accession>
<name>A0ABQ8F056_9FUNG</name>